<keyword evidence="1 5" id="KW-0132">Cell division</keyword>
<dbReference type="GeneID" id="78506802"/>
<dbReference type="eggNOG" id="COG1799">
    <property type="taxonomic scope" value="Bacteria"/>
</dbReference>
<dbReference type="RefSeq" id="WP_027889584.1">
    <property type="nucleotide sequence ID" value="NZ_LT906446.1"/>
</dbReference>
<protein>
    <recommendedName>
        <fullName evidence="5">Cell division protein SepF</fullName>
    </recommendedName>
</protein>
<dbReference type="Proteomes" id="UP000215383">
    <property type="component" value="Chromosome 1"/>
</dbReference>
<dbReference type="InterPro" id="IPR023052">
    <property type="entry name" value="Cell_div_SepF"/>
</dbReference>
<evidence type="ECO:0000256" key="3">
    <source>
        <dbReference type="ARBA" id="ARBA00023306"/>
    </source>
</evidence>
<dbReference type="GO" id="GO:0005737">
    <property type="term" value="C:cytoplasm"/>
    <property type="evidence" value="ECO:0007669"/>
    <property type="project" value="UniProtKB-SubCell"/>
</dbReference>
<keyword evidence="5" id="KW-0963">Cytoplasm</keyword>
<evidence type="ECO:0000313" key="6">
    <source>
        <dbReference type="EMBL" id="SNU97543.1"/>
    </source>
</evidence>
<dbReference type="HAMAP" id="MF_01197">
    <property type="entry name" value="SepF"/>
    <property type="match status" value="1"/>
</dbReference>
<comment type="function">
    <text evidence="4 5">Cell division protein that is part of the divisome complex and is recruited early to the Z-ring. Probably stimulates Z-ring formation, perhaps through the cross-linking of FtsZ protofilaments. Its function overlaps with FtsA.</text>
</comment>
<dbReference type="GO" id="GO:0000917">
    <property type="term" value="P:division septum assembly"/>
    <property type="evidence" value="ECO:0007669"/>
    <property type="project" value="UniProtKB-KW"/>
</dbReference>
<evidence type="ECO:0000256" key="1">
    <source>
        <dbReference type="ARBA" id="ARBA00022618"/>
    </source>
</evidence>
<dbReference type="InterPro" id="IPR038594">
    <property type="entry name" value="SepF-like_sf"/>
</dbReference>
<comment type="subunit">
    <text evidence="5">Homodimer. Interacts with FtsZ.</text>
</comment>
<comment type="similarity">
    <text evidence="5">Belongs to the SepF family.</text>
</comment>
<dbReference type="AlphaFoldDB" id="A0A239TLR6"/>
<dbReference type="PANTHER" id="PTHR35798:SF1">
    <property type="entry name" value="CELL DIVISION PROTEIN SEPF"/>
    <property type="match status" value="1"/>
</dbReference>
<dbReference type="EMBL" id="LT906446">
    <property type="protein sequence ID" value="SNU97543.1"/>
    <property type="molecule type" value="Genomic_DNA"/>
</dbReference>
<evidence type="ECO:0000256" key="2">
    <source>
        <dbReference type="ARBA" id="ARBA00023210"/>
    </source>
</evidence>
<evidence type="ECO:0000256" key="5">
    <source>
        <dbReference type="HAMAP-Rule" id="MF_01197"/>
    </source>
</evidence>
<evidence type="ECO:0000256" key="4">
    <source>
        <dbReference type="ARBA" id="ARBA00044936"/>
    </source>
</evidence>
<keyword evidence="3 5" id="KW-0131">Cell cycle</keyword>
<reference evidence="6 7" key="1">
    <citation type="submission" date="2017-06" db="EMBL/GenBank/DDBJ databases">
        <authorList>
            <consortium name="Pathogen Informatics"/>
        </authorList>
    </citation>
    <scope>NUCLEOTIDE SEQUENCE [LARGE SCALE GENOMIC DNA]</scope>
    <source>
        <strain evidence="6 7">NCTC10570</strain>
    </source>
</reference>
<accession>A0A239TLR6</accession>
<dbReference type="Pfam" id="PF04472">
    <property type="entry name" value="SepF"/>
    <property type="match status" value="1"/>
</dbReference>
<proteinExistence type="inferred from homology"/>
<name>A0A239TLR6_9FIRM</name>
<keyword evidence="2 5" id="KW-0717">Septation</keyword>
<dbReference type="InterPro" id="IPR007561">
    <property type="entry name" value="Cell_div_SepF/SepF-rel"/>
</dbReference>
<organism evidence="6 7">
    <name type="scientific">Megamonas hypermegale</name>
    <dbReference type="NCBI Taxonomy" id="158847"/>
    <lineage>
        <taxon>Bacteria</taxon>
        <taxon>Bacillati</taxon>
        <taxon>Bacillota</taxon>
        <taxon>Negativicutes</taxon>
        <taxon>Selenomonadales</taxon>
        <taxon>Selenomonadaceae</taxon>
        <taxon>Megamonas</taxon>
    </lineage>
</organism>
<sequence>MSDFLSKLSKILIPEEEVEVVETPAQKAQEKEKSIKTRVRVASEGKKVVNGAPLYTEAAPAKPVQKEEGRPSLKVYEHANIKILVFEPTNFNDTRFVADALKDGKTVLINFEKIESSEQVRICDFMNGACYVLDGSVKQITNKMVLYVPKGIAIEKIESNKA</sequence>
<dbReference type="GO" id="GO:0043093">
    <property type="term" value="P:FtsZ-dependent cytokinesis"/>
    <property type="evidence" value="ECO:0007669"/>
    <property type="project" value="UniProtKB-UniRule"/>
</dbReference>
<comment type="subcellular location">
    <subcellularLocation>
        <location evidence="5">Cytoplasm</location>
    </subcellularLocation>
    <text evidence="5">Localizes to the division site, in a FtsZ-dependent manner.</text>
</comment>
<gene>
    <name evidence="6" type="primary">sepF_2</name>
    <name evidence="5" type="synonym">sepF</name>
    <name evidence="6" type="ORF">SAMEA4364220_00777</name>
</gene>
<evidence type="ECO:0000313" key="7">
    <source>
        <dbReference type="Proteomes" id="UP000215383"/>
    </source>
</evidence>
<dbReference type="Gene3D" id="3.30.110.150">
    <property type="entry name" value="SepF-like protein"/>
    <property type="match status" value="1"/>
</dbReference>
<keyword evidence="7" id="KW-1185">Reference proteome</keyword>
<dbReference type="PANTHER" id="PTHR35798">
    <property type="entry name" value="CELL DIVISION PROTEIN SEPF"/>
    <property type="match status" value="1"/>
</dbReference>